<gene>
    <name evidence="1" type="ORF">HD556DRAFT_1247207</name>
</gene>
<evidence type="ECO:0000313" key="1">
    <source>
        <dbReference type="EMBL" id="KAG1787235.1"/>
    </source>
</evidence>
<dbReference type="EMBL" id="JABBWE010000082">
    <property type="protein sequence ID" value="KAG1787235.1"/>
    <property type="molecule type" value="Genomic_DNA"/>
</dbReference>
<feature type="non-terminal residue" evidence="1">
    <location>
        <position position="91"/>
    </location>
</feature>
<accession>A0A9P7ADK2</accession>
<dbReference type="Proteomes" id="UP000719766">
    <property type="component" value="Unassembled WGS sequence"/>
</dbReference>
<dbReference type="AlphaFoldDB" id="A0A9P7ADK2"/>
<keyword evidence="2" id="KW-1185">Reference proteome</keyword>
<sequence>MLAPRTPITIRGHRIEPSPSHKFLGVIIDQELRFKEHAAYALAKGTKYVQACGRMTRPAKGIGGKMMKKLYEGVVIPKRLYAADVWCAGLI</sequence>
<dbReference type="RefSeq" id="XP_041154603.1">
    <property type="nucleotide sequence ID" value="XM_041298680.1"/>
</dbReference>
<evidence type="ECO:0000313" key="2">
    <source>
        <dbReference type="Proteomes" id="UP000719766"/>
    </source>
</evidence>
<name>A0A9P7ADK2_9AGAM</name>
<comment type="caution">
    <text evidence="1">The sequence shown here is derived from an EMBL/GenBank/DDBJ whole genome shotgun (WGS) entry which is preliminary data.</text>
</comment>
<protein>
    <submittedName>
        <fullName evidence="1">Uncharacterized protein</fullName>
    </submittedName>
</protein>
<reference evidence="1" key="1">
    <citation type="journal article" date="2020" name="New Phytol.">
        <title>Comparative genomics reveals dynamic genome evolution in host specialist ectomycorrhizal fungi.</title>
        <authorList>
            <person name="Lofgren L.A."/>
            <person name="Nguyen N.H."/>
            <person name="Vilgalys R."/>
            <person name="Ruytinx J."/>
            <person name="Liao H.L."/>
            <person name="Branco S."/>
            <person name="Kuo A."/>
            <person name="LaButti K."/>
            <person name="Lipzen A."/>
            <person name="Andreopoulos W."/>
            <person name="Pangilinan J."/>
            <person name="Riley R."/>
            <person name="Hundley H."/>
            <person name="Na H."/>
            <person name="Barry K."/>
            <person name="Grigoriev I.V."/>
            <person name="Stajich J.E."/>
            <person name="Kennedy P.G."/>
        </authorList>
    </citation>
    <scope>NUCLEOTIDE SEQUENCE</scope>
    <source>
        <strain evidence="1">S12</strain>
    </source>
</reference>
<dbReference type="OrthoDB" id="3261222at2759"/>
<dbReference type="GeneID" id="64592444"/>
<proteinExistence type="predicted"/>
<organism evidence="1 2">
    <name type="scientific">Suillus plorans</name>
    <dbReference type="NCBI Taxonomy" id="116603"/>
    <lineage>
        <taxon>Eukaryota</taxon>
        <taxon>Fungi</taxon>
        <taxon>Dikarya</taxon>
        <taxon>Basidiomycota</taxon>
        <taxon>Agaricomycotina</taxon>
        <taxon>Agaricomycetes</taxon>
        <taxon>Agaricomycetidae</taxon>
        <taxon>Boletales</taxon>
        <taxon>Suillineae</taxon>
        <taxon>Suillaceae</taxon>
        <taxon>Suillus</taxon>
    </lineage>
</organism>